<dbReference type="GO" id="GO:0016887">
    <property type="term" value="F:ATP hydrolysis activity"/>
    <property type="evidence" value="ECO:0007669"/>
    <property type="project" value="InterPro"/>
</dbReference>
<dbReference type="FunFam" id="3.40.50.300:FF:000054">
    <property type="entry name" value="ABC multidrug transporter atrF"/>
    <property type="match status" value="1"/>
</dbReference>
<dbReference type="PROSITE" id="PS50893">
    <property type="entry name" value="ABC_TRANSPORTER_2"/>
    <property type="match status" value="2"/>
</dbReference>
<dbReference type="CDD" id="cd03232">
    <property type="entry name" value="ABCG_PDR_domain2"/>
    <property type="match status" value="1"/>
</dbReference>
<dbReference type="OrthoDB" id="245989at2759"/>
<evidence type="ECO:0000259" key="11">
    <source>
        <dbReference type="PROSITE" id="PS50893"/>
    </source>
</evidence>
<dbReference type="EMBL" id="RWJN01000188">
    <property type="protein sequence ID" value="TCD65301.1"/>
    <property type="molecule type" value="Genomic_DNA"/>
</dbReference>
<dbReference type="GO" id="GO:0016020">
    <property type="term" value="C:membrane"/>
    <property type="evidence" value="ECO:0007669"/>
    <property type="project" value="UniProtKB-SubCell"/>
</dbReference>
<evidence type="ECO:0000256" key="4">
    <source>
        <dbReference type="ARBA" id="ARBA00022692"/>
    </source>
</evidence>
<dbReference type="PANTHER" id="PTHR19241">
    <property type="entry name" value="ATP-BINDING CASSETTE TRANSPORTER"/>
    <property type="match status" value="1"/>
</dbReference>
<dbReference type="PROSITE" id="PS00211">
    <property type="entry name" value="ABC_TRANSPORTER_1"/>
    <property type="match status" value="1"/>
</dbReference>
<proteinExistence type="inferred from homology"/>
<feature type="compositionally biased region" description="Basic and acidic residues" evidence="9">
    <location>
        <begin position="795"/>
        <end position="805"/>
    </location>
</feature>
<dbReference type="GO" id="GO:0140359">
    <property type="term" value="F:ABC-type transporter activity"/>
    <property type="evidence" value="ECO:0007669"/>
    <property type="project" value="InterPro"/>
</dbReference>
<keyword evidence="13" id="KW-1185">Reference proteome</keyword>
<feature type="transmembrane region" description="Helical" evidence="10">
    <location>
        <begin position="1241"/>
        <end position="1267"/>
    </location>
</feature>
<reference evidence="12 13" key="1">
    <citation type="submission" date="2018-11" db="EMBL/GenBank/DDBJ databases">
        <title>Genome assembly of Steccherinum ochraceum LE-BIN_3174, the white-rot fungus of the Steccherinaceae family (The Residual Polyporoid clade, Polyporales, Basidiomycota).</title>
        <authorList>
            <person name="Fedorova T.V."/>
            <person name="Glazunova O.A."/>
            <person name="Landesman E.O."/>
            <person name="Moiseenko K.V."/>
            <person name="Psurtseva N.V."/>
            <person name="Savinova O.S."/>
            <person name="Shakhova N.V."/>
            <person name="Tyazhelova T.V."/>
            <person name="Vasina D.V."/>
        </authorList>
    </citation>
    <scope>NUCLEOTIDE SEQUENCE [LARGE SCALE GENOMIC DNA]</scope>
    <source>
        <strain evidence="12 13">LE-BIN_3174</strain>
    </source>
</reference>
<keyword evidence="7 10" id="KW-1133">Transmembrane helix</keyword>
<keyword evidence="4 10" id="KW-0812">Transmembrane</keyword>
<feature type="compositionally biased region" description="Low complexity" evidence="9">
    <location>
        <begin position="1"/>
        <end position="13"/>
    </location>
</feature>
<dbReference type="InterPro" id="IPR003439">
    <property type="entry name" value="ABC_transporter-like_ATP-bd"/>
</dbReference>
<gene>
    <name evidence="12" type="ORF">EIP91_002826</name>
</gene>
<dbReference type="GO" id="GO:0005524">
    <property type="term" value="F:ATP binding"/>
    <property type="evidence" value="ECO:0007669"/>
    <property type="project" value="UniProtKB-KW"/>
</dbReference>
<dbReference type="Pfam" id="PF19055">
    <property type="entry name" value="ABC2_membrane_7"/>
    <property type="match status" value="1"/>
</dbReference>
<feature type="transmembrane region" description="Helical" evidence="10">
    <location>
        <begin position="497"/>
        <end position="521"/>
    </location>
</feature>
<feature type="transmembrane region" description="Helical" evidence="10">
    <location>
        <begin position="1166"/>
        <end position="1187"/>
    </location>
</feature>
<comment type="caution">
    <text evidence="12">The sequence shown here is derived from an EMBL/GenBank/DDBJ whole genome shotgun (WGS) entry which is preliminary data.</text>
</comment>
<name>A0A4R0RBG5_9APHY</name>
<keyword evidence="6" id="KW-0067">ATP-binding</keyword>
<feature type="region of interest" description="Disordered" evidence="9">
    <location>
        <begin position="1"/>
        <end position="36"/>
    </location>
</feature>
<feature type="transmembrane region" description="Helical" evidence="10">
    <location>
        <begin position="1306"/>
        <end position="1325"/>
    </location>
</feature>
<dbReference type="InterPro" id="IPR034003">
    <property type="entry name" value="ABCG_PDR_2"/>
</dbReference>
<protein>
    <recommendedName>
        <fullName evidence="11">ABC transporter domain-containing protein</fullName>
    </recommendedName>
</protein>
<evidence type="ECO:0000256" key="5">
    <source>
        <dbReference type="ARBA" id="ARBA00022741"/>
    </source>
</evidence>
<feature type="transmembrane region" description="Helical" evidence="10">
    <location>
        <begin position="1199"/>
        <end position="1220"/>
    </location>
</feature>
<dbReference type="Proteomes" id="UP000292702">
    <property type="component" value="Unassembled WGS sequence"/>
</dbReference>
<comment type="subcellular location">
    <subcellularLocation>
        <location evidence="1">Membrane</location>
        <topology evidence="1">Multi-pass membrane protein</topology>
    </subcellularLocation>
</comment>
<evidence type="ECO:0000256" key="6">
    <source>
        <dbReference type="ARBA" id="ARBA00022840"/>
    </source>
</evidence>
<accession>A0A4R0RBG5</accession>
<evidence type="ECO:0000256" key="8">
    <source>
        <dbReference type="ARBA" id="ARBA00023136"/>
    </source>
</evidence>
<dbReference type="InterPro" id="IPR013525">
    <property type="entry name" value="ABC2_TM"/>
</dbReference>
<keyword evidence="3" id="KW-0813">Transport</keyword>
<dbReference type="InterPro" id="IPR027417">
    <property type="entry name" value="P-loop_NTPase"/>
</dbReference>
<evidence type="ECO:0000256" key="3">
    <source>
        <dbReference type="ARBA" id="ARBA00022448"/>
    </source>
</evidence>
<dbReference type="SUPFAM" id="SSF52540">
    <property type="entry name" value="P-loop containing nucleoside triphosphate hydrolases"/>
    <property type="match status" value="2"/>
</dbReference>
<dbReference type="CDD" id="cd03233">
    <property type="entry name" value="ABCG_PDR_domain1"/>
    <property type="match status" value="1"/>
</dbReference>
<dbReference type="InterPro" id="IPR029481">
    <property type="entry name" value="ABC_trans_N"/>
</dbReference>
<dbReference type="Pfam" id="PF14510">
    <property type="entry name" value="ABC_trans_N"/>
    <property type="match status" value="1"/>
</dbReference>
<keyword evidence="5" id="KW-0547">Nucleotide-binding</keyword>
<dbReference type="Gene3D" id="3.40.50.300">
    <property type="entry name" value="P-loop containing nucleotide triphosphate hydrolases"/>
    <property type="match status" value="2"/>
</dbReference>
<evidence type="ECO:0000313" key="13">
    <source>
        <dbReference type="Proteomes" id="UP000292702"/>
    </source>
</evidence>
<evidence type="ECO:0000256" key="10">
    <source>
        <dbReference type="SAM" id="Phobius"/>
    </source>
</evidence>
<feature type="transmembrane region" description="Helical" evidence="10">
    <location>
        <begin position="746"/>
        <end position="767"/>
    </location>
</feature>
<dbReference type="Pfam" id="PF06422">
    <property type="entry name" value="PDR_CDR"/>
    <property type="match status" value="2"/>
</dbReference>
<feature type="domain" description="ABC transporter" evidence="11">
    <location>
        <begin position="834"/>
        <end position="1072"/>
    </location>
</feature>
<evidence type="ECO:0000256" key="1">
    <source>
        <dbReference type="ARBA" id="ARBA00004141"/>
    </source>
</evidence>
<feature type="transmembrane region" description="Helical" evidence="10">
    <location>
        <begin position="1279"/>
        <end position="1299"/>
    </location>
</feature>
<dbReference type="InterPro" id="IPR017871">
    <property type="entry name" value="ABC_transporter-like_CS"/>
</dbReference>
<feature type="transmembrane region" description="Helical" evidence="10">
    <location>
        <begin position="533"/>
        <end position="555"/>
    </location>
</feature>
<dbReference type="STRING" id="92696.A0A4R0RBG5"/>
<comment type="similarity">
    <text evidence="2">Belongs to the ABC transporter superfamily. ABCG family. PDR (TC 3.A.1.205) subfamily.</text>
</comment>
<dbReference type="InterPro" id="IPR034001">
    <property type="entry name" value="ABCG_PDR_1"/>
</dbReference>
<evidence type="ECO:0000256" key="2">
    <source>
        <dbReference type="ARBA" id="ARBA00006012"/>
    </source>
</evidence>
<dbReference type="InterPro" id="IPR010929">
    <property type="entry name" value="PDR_CDR_ABC"/>
</dbReference>
<feature type="transmembrane region" description="Helical" evidence="10">
    <location>
        <begin position="607"/>
        <end position="628"/>
    </location>
</feature>
<feature type="region of interest" description="Disordered" evidence="9">
    <location>
        <begin position="794"/>
        <end position="822"/>
    </location>
</feature>
<feature type="domain" description="ABC transporter" evidence="11">
    <location>
        <begin position="140"/>
        <end position="388"/>
    </location>
</feature>
<organism evidence="12 13">
    <name type="scientific">Steccherinum ochraceum</name>
    <dbReference type="NCBI Taxonomy" id="92696"/>
    <lineage>
        <taxon>Eukaryota</taxon>
        <taxon>Fungi</taxon>
        <taxon>Dikarya</taxon>
        <taxon>Basidiomycota</taxon>
        <taxon>Agaricomycotina</taxon>
        <taxon>Agaricomycetes</taxon>
        <taxon>Polyporales</taxon>
        <taxon>Steccherinaceae</taxon>
        <taxon>Steccherinum</taxon>
    </lineage>
</organism>
<dbReference type="Pfam" id="PF01061">
    <property type="entry name" value="ABC2_membrane"/>
    <property type="match status" value="2"/>
</dbReference>
<evidence type="ECO:0000256" key="7">
    <source>
        <dbReference type="ARBA" id="ARBA00022989"/>
    </source>
</evidence>
<feature type="transmembrane region" description="Helical" evidence="10">
    <location>
        <begin position="640"/>
        <end position="660"/>
    </location>
</feature>
<sequence length="1469" mass="162602">MQSAGDTGALATDGGHRSPSPTKEGHKEAHHHAHRDSVDIGFFDQAGVSELQREFTRTSASHVATAVGATLDNASDYTIRVDEKFDFGKLTRGLMRRAIESGVKTRELGVMFKDLKVVGLGATARHQTTFGSMLNPVGALRAINGLRRPALRHILEGFEGVVRPGEMLLVLGRPGAGCSTFLKVLANQRSEYHAVEGDVHYDSFTPEEIYKHYRGDVQYCPEDDIHFPTLTVEETISFAAKTRTPHVRIGGESREAHMDRVVDVLTTLFGLRHVRKSLVGDASIRGVSGGEKKRVSIAEALATLSRLNSWDNSTRGLDASTALEFVQALRIATDVARMSTLVSIYQAGESLYRLFDKVCVIYEGKMAYFGPADKARQYFIDMGYEPANRQTTADFLVAVTDPNGRIARSGFESRAPRNAIEFAQHFQKSYLAELNQQDMRVYQSESVGNSNMKAEYRMSAHQVHASHTSHESPFITSIPMQVRALMTRRVQILKGGYVAQVIQLFAFIIQAIIMGTVFLRLSGSTATFFSRGGVLFFAILFAAISTMAEIPALFAQRPIILRQSRAAMYHPFVESLALTLVDVPMTAAIVVVFAIVLYFLVKLEQDAATFFIFLLIVFTVTITMKAWFRALAAAFSSAAPAQTVAGLAMLGLVLYTGYSIPQPTMIGALRWITYINPLKYGFEALMVNEFHLREADCATLVPSGPGYENISAVNQVCTTVGSLPGQTTVNGNRYLNLSYDYYYSHLWRNFGIVVAFGVFFVGCYLFFTERNTEAAGESSSTVYLRGAKTVPVVEEEGRKSDEEKAPSTIAPSGRSVADKMESKSATAPAMTDVFSWQHVNYTIPVEDGTRTLLDDVSGYVAPGKLTALVGSSGAGKTTLLNVLAQRVSMGVVSGDRFVNGHALPSDFQAQTGYVQQMDTHLATSTVREALLLSAKLRQPASVPLEEKEAYVETCLKMCGLEAHADAIIGSLGVEHRKRTTIGVELAAKPRLLLFLDEPTSGLDSQSAWAIVSFLRSLADNGQAILCTIHQPSAELFSVFDRLLLLRKGGQTVYFGDLGHNGETLINYFQRNGARHCEADENPAEYMLEATGAGATAHSEIVWQDVWKQSPEARRLQDELEAIHTEGRARPAVTTTQKSEFATSWLYQTATLTQRDAQAHWRSPTYLLAKLALNIVAGLFIGFTFWKSKDSMQGNQNKLFAIYMGTLVCVPLGNQLQVVFIEMRNVYEIRERPSHMYSWTALLTSQILIEIPWNIVGSTLFFLCWYWTVGFPSDRAGYTYLLYCVLFPLYYITMGQAVAAMSPNAEIAALLFSFFFSFVTIFNGVLQPFSQLGWWRWMYRLSPFTYLVEGLLGQALGGHQINCSPVEFASITPPSGQTCSQYLDPFISAAGGYITNPTATDACQYCAFRDADSFLGRSFNIEYANRWRDIGIFVAFIVFNTFAVYFFTYVFRISTGNLFGWLKGKLAKRR</sequence>
<keyword evidence="8 10" id="KW-0472">Membrane</keyword>
<evidence type="ECO:0000256" key="9">
    <source>
        <dbReference type="SAM" id="MobiDB-lite"/>
    </source>
</evidence>
<dbReference type="Pfam" id="PF00005">
    <property type="entry name" value="ABC_tran"/>
    <property type="match status" value="2"/>
</dbReference>
<dbReference type="SMART" id="SM00382">
    <property type="entry name" value="AAA"/>
    <property type="match status" value="2"/>
</dbReference>
<dbReference type="InterPro" id="IPR003593">
    <property type="entry name" value="AAA+_ATPase"/>
</dbReference>
<evidence type="ECO:0000313" key="12">
    <source>
        <dbReference type="EMBL" id="TCD65301.1"/>
    </source>
</evidence>
<feature type="transmembrane region" description="Helical" evidence="10">
    <location>
        <begin position="576"/>
        <end position="601"/>
    </location>
</feature>
<feature type="transmembrane region" description="Helical" evidence="10">
    <location>
        <begin position="1429"/>
        <end position="1450"/>
    </location>
</feature>
<dbReference type="InterPro" id="IPR043926">
    <property type="entry name" value="ABCG_dom"/>
</dbReference>